<evidence type="ECO:0000313" key="8">
    <source>
        <dbReference type="EMBL" id="MCP9199590.1"/>
    </source>
</evidence>
<dbReference type="GO" id="GO:0006352">
    <property type="term" value="P:DNA-templated transcription initiation"/>
    <property type="evidence" value="ECO:0007669"/>
    <property type="project" value="InterPro"/>
</dbReference>
<comment type="caution">
    <text evidence="8">The sequence shown here is derived from an EMBL/GenBank/DDBJ whole genome shotgun (WGS) entry which is preliminary data.</text>
</comment>
<dbReference type="InterPro" id="IPR014284">
    <property type="entry name" value="RNA_pol_sigma-70_dom"/>
</dbReference>
<dbReference type="AlphaFoldDB" id="A0A9X2KW90"/>
<evidence type="ECO:0000259" key="7">
    <source>
        <dbReference type="Pfam" id="PF08281"/>
    </source>
</evidence>
<evidence type="ECO:0000313" key="9">
    <source>
        <dbReference type="Proteomes" id="UP001155280"/>
    </source>
</evidence>
<reference evidence="8" key="1">
    <citation type="submission" date="2022-07" db="EMBL/GenBank/DDBJ databases">
        <title>Gramela sediminis sp. nov., isolated from deep-sea sediment of the Indian Ocean.</title>
        <authorList>
            <person name="Shi H."/>
        </authorList>
    </citation>
    <scope>NUCLEOTIDE SEQUENCE</scope>
    <source>
        <strain evidence="8">GC03-9</strain>
    </source>
</reference>
<comment type="similarity">
    <text evidence="1">Belongs to the sigma-70 factor family. ECF subfamily.</text>
</comment>
<dbReference type="Pfam" id="PF08281">
    <property type="entry name" value="Sigma70_r4_2"/>
    <property type="match status" value="1"/>
</dbReference>
<feature type="domain" description="RNA polymerase sigma-70 region 2" evidence="6">
    <location>
        <begin position="15"/>
        <end position="79"/>
    </location>
</feature>
<feature type="coiled-coil region" evidence="5">
    <location>
        <begin position="139"/>
        <end position="166"/>
    </location>
</feature>
<dbReference type="PANTHER" id="PTHR43133:SF62">
    <property type="entry name" value="RNA POLYMERASE SIGMA FACTOR SIGZ"/>
    <property type="match status" value="1"/>
</dbReference>
<feature type="domain" description="RNA polymerase sigma factor 70 region 4 type 2" evidence="7">
    <location>
        <begin position="105"/>
        <end position="153"/>
    </location>
</feature>
<keyword evidence="2" id="KW-0805">Transcription regulation</keyword>
<evidence type="ECO:0000259" key="6">
    <source>
        <dbReference type="Pfam" id="PF04542"/>
    </source>
</evidence>
<evidence type="ECO:0000256" key="3">
    <source>
        <dbReference type="ARBA" id="ARBA00023082"/>
    </source>
</evidence>
<dbReference type="InterPro" id="IPR013324">
    <property type="entry name" value="RNA_pol_sigma_r3/r4-like"/>
</dbReference>
<keyword evidence="4" id="KW-0804">Transcription</keyword>
<dbReference type="Proteomes" id="UP001155280">
    <property type="component" value="Unassembled WGS sequence"/>
</dbReference>
<proteinExistence type="inferred from homology"/>
<dbReference type="PANTHER" id="PTHR43133">
    <property type="entry name" value="RNA POLYMERASE ECF-TYPE SIGMA FACTO"/>
    <property type="match status" value="1"/>
</dbReference>
<sequence>MELNRYKDISEHWLKYQDALRNYIFRFVKNADTANHLSHEVLMKVYASCCSGRDIKNIRSWLFQICYTTCMDHFKQENKTTEIKSDFKAIEEDLTYEETAELMSSLINLLPLKYSKPLELSDIQGLKQEEVANLLGLSLTATKTRIQRARQKLKEQILECGNVEINDKGNLTGFQLKSGCKPLQKSGK</sequence>
<dbReference type="InterPro" id="IPR036388">
    <property type="entry name" value="WH-like_DNA-bd_sf"/>
</dbReference>
<dbReference type="GO" id="GO:0016987">
    <property type="term" value="F:sigma factor activity"/>
    <property type="evidence" value="ECO:0007669"/>
    <property type="project" value="UniProtKB-KW"/>
</dbReference>
<dbReference type="SUPFAM" id="SSF88659">
    <property type="entry name" value="Sigma3 and sigma4 domains of RNA polymerase sigma factors"/>
    <property type="match status" value="1"/>
</dbReference>
<keyword evidence="9" id="KW-1185">Reference proteome</keyword>
<dbReference type="GO" id="GO:0003677">
    <property type="term" value="F:DNA binding"/>
    <property type="evidence" value="ECO:0007669"/>
    <property type="project" value="InterPro"/>
</dbReference>
<dbReference type="CDD" id="cd06171">
    <property type="entry name" value="Sigma70_r4"/>
    <property type="match status" value="1"/>
</dbReference>
<dbReference type="RefSeq" id="WP_241550013.1">
    <property type="nucleotide sequence ID" value="NZ_JANCNS010000001.1"/>
</dbReference>
<dbReference type="EMBL" id="JANCNS010000001">
    <property type="protein sequence ID" value="MCP9199590.1"/>
    <property type="molecule type" value="Genomic_DNA"/>
</dbReference>
<dbReference type="InterPro" id="IPR013249">
    <property type="entry name" value="RNA_pol_sigma70_r4_t2"/>
</dbReference>
<evidence type="ECO:0000256" key="4">
    <source>
        <dbReference type="ARBA" id="ARBA00023163"/>
    </source>
</evidence>
<dbReference type="Pfam" id="PF04542">
    <property type="entry name" value="Sigma70_r2"/>
    <property type="match status" value="1"/>
</dbReference>
<dbReference type="Gene3D" id="1.10.1740.10">
    <property type="match status" value="1"/>
</dbReference>
<name>A0A9X2KW90_9FLAO</name>
<dbReference type="InterPro" id="IPR013325">
    <property type="entry name" value="RNA_pol_sigma_r2"/>
</dbReference>
<keyword evidence="5" id="KW-0175">Coiled coil</keyword>
<dbReference type="InterPro" id="IPR007627">
    <property type="entry name" value="RNA_pol_sigma70_r2"/>
</dbReference>
<dbReference type="SUPFAM" id="SSF88946">
    <property type="entry name" value="Sigma2 domain of RNA polymerase sigma factors"/>
    <property type="match status" value="1"/>
</dbReference>
<protein>
    <submittedName>
        <fullName evidence="8">Sigma-70 family RNA polymerase sigma factor</fullName>
    </submittedName>
</protein>
<evidence type="ECO:0000256" key="5">
    <source>
        <dbReference type="SAM" id="Coils"/>
    </source>
</evidence>
<dbReference type="NCBIfam" id="TIGR02937">
    <property type="entry name" value="sigma70-ECF"/>
    <property type="match status" value="1"/>
</dbReference>
<dbReference type="Gene3D" id="1.10.10.10">
    <property type="entry name" value="Winged helix-like DNA-binding domain superfamily/Winged helix DNA-binding domain"/>
    <property type="match status" value="1"/>
</dbReference>
<dbReference type="InterPro" id="IPR039425">
    <property type="entry name" value="RNA_pol_sigma-70-like"/>
</dbReference>
<evidence type="ECO:0000256" key="2">
    <source>
        <dbReference type="ARBA" id="ARBA00023015"/>
    </source>
</evidence>
<gene>
    <name evidence="8" type="ORF">MKO06_06710</name>
</gene>
<accession>A0A9X2KW90</accession>
<keyword evidence="3" id="KW-0731">Sigma factor</keyword>
<evidence type="ECO:0000256" key="1">
    <source>
        <dbReference type="ARBA" id="ARBA00010641"/>
    </source>
</evidence>
<organism evidence="8 9">
    <name type="scientific">Christiangramia oceanisediminis</name>
    <dbReference type="NCBI Taxonomy" id="2920386"/>
    <lineage>
        <taxon>Bacteria</taxon>
        <taxon>Pseudomonadati</taxon>
        <taxon>Bacteroidota</taxon>
        <taxon>Flavobacteriia</taxon>
        <taxon>Flavobacteriales</taxon>
        <taxon>Flavobacteriaceae</taxon>
        <taxon>Christiangramia</taxon>
    </lineage>
</organism>